<evidence type="ECO:0000256" key="8">
    <source>
        <dbReference type="SAM" id="Phobius"/>
    </source>
</evidence>
<gene>
    <name evidence="9" type="ORF">HPO_07422</name>
</gene>
<dbReference type="InterPro" id="IPR037294">
    <property type="entry name" value="ABC_BtuC-like"/>
</dbReference>
<dbReference type="Pfam" id="PF01032">
    <property type="entry name" value="FecCD"/>
    <property type="match status" value="1"/>
</dbReference>
<sequence length="342" mass="35042">MQISAAPLRPEQAVTDTAKWLIGAGALLVMAALSLMTGPVDIGAGEVFRALFGNADEVTNTIIRELRLPRLMLTVGVGAMLGGAGAALQGYLRNPLAEPSILGVASAAALGAVVALYFGFASVAGIFLPLMAAVFALAATLLLFVFTMFSASGLSLILAGIAIGSLAGAGISLALNLSSNPFAAMEITFWLLGSAEDRSWRHVGLSVPLIGLCLAVLFSDSRALDALTLGEDAARALGYNLTLVRMRLIVSVALGVGAAVSVTGAIGFVGLVAPHLARSVAGSLPSRLIASSALMGALLLTAADILVRLIPTTNELRLGVVTALIGAPFLVIILYRTRRREA</sequence>
<dbReference type="InterPro" id="IPR000522">
    <property type="entry name" value="ABC_transptr_permease_BtuC"/>
</dbReference>
<keyword evidence="7 8" id="KW-0472">Membrane</keyword>
<evidence type="ECO:0000313" key="10">
    <source>
        <dbReference type="Proteomes" id="UP000027100"/>
    </source>
</evidence>
<comment type="subcellular location">
    <subcellularLocation>
        <location evidence="1">Cell membrane</location>
        <topology evidence="1">Multi-pass membrane protein</topology>
    </subcellularLocation>
</comment>
<feature type="transmembrane region" description="Helical" evidence="8">
    <location>
        <begin position="71"/>
        <end position="88"/>
    </location>
</feature>
<reference evidence="9 10" key="1">
    <citation type="journal article" date="2014" name="Antonie Van Leeuwenhoek">
        <title>Hyphomonas beringensis sp. nov. and Hyphomonas chukchiensis sp. nov., isolated from surface seawater of the Bering Sea and Chukchi Sea.</title>
        <authorList>
            <person name="Li C."/>
            <person name="Lai Q."/>
            <person name="Li G."/>
            <person name="Dong C."/>
            <person name="Wang J."/>
            <person name="Liao Y."/>
            <person name="Shao Z."/>
        </authorList>
    </citation>
    <scope>NUCLEOTIDE SEQUENCE [LARGE SCALE GENOMIC DNA]</scope>
    <source>
        <strain evidence="9 10">PS728</strain>
    </source>
</reference>
<feature type="transmembrane region" description="Helical" evidence="8">
    <location>
        <begin position="248"/>
        <end position="276"/>
    </location>
</feature>
<dbReference type="SUPFAM" id="SSF81345">
    <property type="entry name" value="ABC transporter involved in vitamin B12 uptake, BtuC"/>
    <property type="match status" value="1"/>
</dbReference>
<proteinExistence type="inferred from homology"/>
<evidence type="ECO:0000256" key="4">
    <source>
        <dbReference type="ARBA" id="ARBA00022475"/>
    </source>
</evidence>
<dbReference type="PANTHER" id="PTHR30472:SF25">
    <property type="entry name" value="ABC TRANSPORTER PERMEASE PROTEIN MJ0876-RELATED"/>
    <property type="match status" value="1"/>
</dbReference>
<feature type="transmembrane region" description="Helical" evidence="8">
    <location>
        <begin position="288"/>
        <end position="310"/>
    </location>
</feature>
<dbReference type="EMBL" id="ARYM01000007">
    <property type="protein sequence ID" value="KCZ99038.1"/>
    <property type="molecule type" value="Genomic_DNA"/>
</dbReference>
<dbReference type="AlphaFoldDB" id="A0A062VHP1"/>
<dbReference type="Proteomes" id="UP000027100">
    <property type="component" value="Unassembled WGS sequence"/>
</dbReference>
<feature type="transmembrane region" description="Helical" evidence="8">
    <location>
        <begin position="155"/>
        <end position="178"/>
    </location>
</feature>
<accession>A0A062VHP1</accession>
<dbReference type="CDD" id="cd06550">
    <property type="entry name" value="TM_ABC_iron-siderophores_like"/>
    <property type="match status" value="1"/>
</dbReference>
<feature type="transmembrane region" description="Helical" evidence="8">
    <location>
        <begin position="316"/>
        <end position="335"/>
    </location>
</feature>
<dbReference type="PATRIC" id="fig|1280954.3.peg.1507"/>
<evidence type="ECO:0000256" key="5">
    <source>
        <dbReference type="ARBA" id="ARBA00022692"/>
    </source>
</evidence>
<evidence type="ECO:0000256" key="6">
    <source>
        <dbReference type="ARBA" id="ARBA00022989"/>
    </source>
</evidence>
<keyword evidence="4" id="KW-1003">Cell membrane</keyword>
<dbReference type="GO" id="GO:0005886">
    <property type="term" value="C:plasma membrane"/>
    <property type="evidence" value="ECO:0007669"/>
    <property type="project" value="UniProtKB-SubCell"/>
</dbReference>
<dbReference type="GO" id="GO:0022857">
    <property type="term" value="F:transmembrane transporter activity"/>
    <property type="evidence" value="ECO:0007669"/>
    <property type="project" value="InterPro"/>
</dbReference>
<comment type="similarity">
    <text evidence="2">Belongs to the binding-protein-dependent transport system permease family. FecCD subfamily.</text>
</comment>
<evidence type="ECO:0000313" key="9">
    <source>
        <dbReference type="EMBL" id="KCZ99038.1"/>
    </source>
</evidence>
<organism evidence="9 10">
    <name type="scientific">Hyphomonas polymorpha PS728</name>
    <dbReference type="NCBI Taxonomy" id="1280954"/>
    <lineage>
        <taxon>Bacteria</taxon>
        <taxon>Pseudomonadati</taxon>
        <taxon>Pseudomonadota</taxon>
        <taxon>Alphaproteobacteria</taxon>
        <taxon>Hyphomonadales</taxon>
        <taxon>Hyphomonadaceae</taxon>
        <taxon>Hyphomonas</taxon>
    </lineage>
</organism>
<name>A0A062VHP1_9PROT</name>
<feature type="transmembrane region" description="Helical" evidence="8">
    <location>
        <begin position="100"/>
        <end position="120"/>
    </location>
</feature>
<dbReference type="eggNOG" id="COG0609">
    <property type="taxonomic scope" value="Bacteria"/>
</dbReference>
<protein>
    <submittedName>
        <fullName evidence="9">Transport system permease</fullName>
    </submittedName>
</protein>
<dbReference type="FunFam" id="1.10.3470.10:FF:000001">
    <property type="entry name" value="Vitamin B12 ABC transporter permease BtuC"/>
    <property type="match status" value="1"/>
</dbReference>
<evidence type="ECO:0000256" key="1">
    <source>
        <dbReference type="ARBA" id="ARBA00004651"/>
    </source>
</evidence>
<keyword evidence="10" id="KW-1185">Reference proteome</keyword>
<keyword evidence="6 8" id="KW-1133">Transmembrane helix</keyword>
<evidence type="ECO:0000256" key="7">
    <source>
        <dbReference type="ARBA" id="ARBA00023136"/>
    </source>
</evidence>
<feature type="transmembrane region" description="Helical" evidence="8">
    <location>
        <begin position="20"/>
        <end position="40"/>
    </location>
</feature>
<dbReference type="Gene3D" id="1.10.3470.10">
    <property type="entry name" value="ABC transporter involved in vitamin B12 uptake, BtuC"/>
    <property type="match status" value="1"/>
</dbReference>
<dbReference type="RefSeq" id="WP_051612407.1">
    <property type="nucleotide sequence ID" value="NZ_ARYM01000007.1"/>
</dbReference>
<keyword evidence="5 8" id="KW-0812">Transmembrane</keyword>
<feature type="transmembrane region" description="Helical" evidence="8">
    <location>
        <begin position="127"/>
        <end position="149"/>
    </location>
</feature>
<comment type="caution">
    <text evidence="9">The sequence shown here is derived from an EMBL/GenBank/DDBJ whole genome shotgun (WGS) entry which is preliminary data.</text>
</comment>
<evidence type="ECO:0000256" key="2">
    <source>
        <dbReference type="ARBA" id="ARBA00007935"/>
    </source>
</evidence>
<keyword evidence="3" id="KW-0813">Transport</keyword>
<evidence type="ECO:0000256" key="3">
    <source>
        <dbReference type="ARBA" id="ARBA00022448"/>
    </source>
</evidence>
<dbReference type="PANTHER" id="PTHR30472">
    <property type="entry name" value="FERRIC ENTEROBACTIN TRANSPORT SYSTEM PERMEASE PROTEIN"/>
    <property type="match status" value="1"/>
</dbReference>
<dbReference type="STRING" id="1280954.HPO_07422"/>